<dbReference type="Pfam" id="PF07831">
    <property type="entry name" value="PYNP_C"/>
    <property type="match status" value="1"/>
</dbReference>
<dbReference type="InterPro" id="IPR028579">
    <property type="entry name" value="Thym_Pase_Put"/>
</dbReference>
<organism evidence="6 7">
    <name type="scientific">Marinobacter segnicrescens</name>
    <dbReference type="NCBI Taxonomy" id="430453"/>
    <lineage>
        <taxon>Bacteria</taxon>
        <taxon>Pseudomonadati</taxon>
        <taxon>Pseudomonadota</taxon>
        <taxon>Gammaproteobacteria</taxon>
        <taxon>Pseudomonadales</taxon>
        <taxon>Marinobacteraceae</taxon>
        <taxon>Marinobacter</taxon>
    </lineage>
</organism>
<dbReference type="InterPro" id="IPR000312">
    <property type="entry name" value="Glycosyl_Trfase_fam3"/>
</dbReference>
<dbReference type="Pfam" id="PF02885">
    <property type="entry name" value="Glycos_trans_3N"/>
    <property type="match status" value="1"/>
</dbReference>
<dbReference type="Proteomes" id="UP000198762">
    <property type="component" value="Unassembled WGS sequence"/>
</dbReference>
<evidence type="ECO:0000256" key="3">
    <source>
        <dbReference type="ARBA" id="ARBA00048550"/>
    </source>
</evidence>
<evidence type="ECO:0000313" key="7">
    <source>
        <dbReference type="Proteomes" id="UP000198762"/>
    </source>
</evidence>
<dbReference type="Gene3D" id="2.40.40.20">
    <property type="match status" value="1"/>
</dbReference>
<evidence type="ECO:0000256" key="1">
    <source>
        <dbReference type="ARBA" id="ARBA00022676"/>
    </source>
</evidence>
<dbReference type="SMART" id="SM00941">
    <property type="entry name" value="PYNP_C"/>
    <property type="match status" value="1"/>
</dbReference>
<dbReference type="RefSeq" id="WP_091854514.1">
    <property type="nucleotide sequence ID" value="NZ_FOHZ01000027.1"/>
</dbReference>
<dbReference type="NCBIfam" id="NF003338">
    <property type="entry name" value="PRK04350.1"/>
    <property type="match status" value="1"/>
</dbReference>
<evidence type="ECO:0000313" key="6">
    <source>
        <dbReference type="EMBL" id="SET81722.1"/>
    </source>
</evidence>
<reference evidence="7" key="1">
    <citation type="submission" date="2016-10" db="EMBL/GenBank/DDBJ databases">
        <authorList>
            <person name="Varghese N."/>
            <person name="Submissions S."/>
        </authorList>
    </citation>
    <scope>NUCLEOTIDE SEQUENCE [LARGE SCALE GENOMIC DNA]</scope>
    <source>
        <strain evidence="7">CGMCC 1.6489</strain>
    </source>
</reference>
<protein>
    <recommendedName>
        <fullName evidence="4">Putative thymidine phosphorylase</fullName>
        <ecNumber evidence="4">2.4.2.4</ecNumber>
    </recommendedName>
    <alternativeName>
        <fullName evidence="4">TdRPase</fullName>
    </alternativeName>
</protein>
<evidence type="ECO:0000256" key="4">
    <source>
        <dbReference type="HAMAP-Rule" id="MF_00703"/>
    </source>
</evidence>
<dbReference type="Pfam" id="PF00591">
    <property type="entry name" value="Glycos_transf_3"/>
    <property type="match status" value="1"/>
</dbReference>
<dbReference type="GO" id="GO:0005829">
    <property type="term" value="C:cytosol"/>
    <property type="evidence" value="ECO:0007669"/>
    <property type="project" value="TreeGrafter"/>
</dbReference>
<dbReference type="InterPro" id="IPR036566">
    <property type="entry name" value="PYNP-like_C_sf"/>
</dbReference>
<dbReference type="InterPro" id="IPR000053">
    <property type="entry name" value="Thymidine/pyrmidine_PPase"/>
</dbReference>
<dbReference type="Gene3D" id="1.20.970.50">
    <property type="match status" value="1"/>
</dbReference>
<dbReference type="SUPFAM" id="SSF52418">
    <property type="entry name" value="Nucleoside phosphorylase/phosphoribosyltransferase catalytic domain"/>
    <property type="match status" value="1"/>
</dbReference>
<dbReference type="STRING" id="430453.SAMN04487962_12711"/>
<dbReference type="SUPFAM" id="SSF47648">
    <property type="entry name" value="Nucleoside phosphorylase/phosphoribosyltransferase N-terminal domain"/>
    <property type="match status" value="1"/>
</dbReference>
<name>A0A1I0HD35_9GAMM</name>
<dbReference type="GO" id="GO:0006206">
    <property type="term" value="P:pyrimidine nucleobase metabolic process"/>
    <property type="evidence" value="ECO:0007669"/>
    <property type="project" value="InterPro"/>
</dbReference>
<dbReference type="AlphaFoldDB" id="A0A1I0HD35"/>
<dbReference type="PANTHER" id="PTHR10515:SF0">
    <property type="entry name" value="THYMIDINE PHOSPHORYLASE"/>
    <property type="match status" value="1"/>
</dbReference>
<dbReference type="PANTHER" id="PTHR10515">
    <property type="entry name" value="THYMIDINE PHOSPHORYLASE"/>
    <property type="match status" value="1"/>
</dbReference>
<comment type="similarity">
    <text evidence="4">Belongs to the thymidine/pyrimidine-nucleoside phosphorylase family. Type 2 subfamily.</text>
</comment>
<dbReference type="EC" id="2.4.2.4" evidence="4"/>
<dbReference type="SUPFAM" id="SSF54680">
    <property type="entry name" value="Pyrimidine nucleoside phosphorylase C-terminal domain"/>
    <property type="match status" value="1"/>
</dbReference>
<dbReference type="OrthoDB" id="341217at2"/>
<keyword evidence="1 4" id="KW-0328">Glycosyltransferase</keyword>
<dbReference type="InterPro" id="IPR013102">
    <property type="entry name" value="PYNP_C"/>
</dbReference>
<dbReference type="HAMAP" id="MF_00703">
    <property type="entry name" value="Thymid_phosp_2"/>
    <property type="match status" value="1"/>
</dbReference>
<dbReference type="InterPro" id="IPR017459">
    <property type="entry name" value="Glycosyl_Trfase_fam3_N_dom"/>
</dbReference>
<dbReference type="Gene3D" id="3.40.1030.10">
    <property type="entry name" value="Nucleoside phosphorylase/phosphoribosyltransferase catalytic domain"/>
    <property type="match status" value="1"/>
</dbReference>
<evidence type="ECO:0000259" key="5">
    <source>
        <dbReference type="SMART" id="SM00941"/>
    </source>
</evidence>
<gene>
    <name evidence="6" type="ORF">SAMN04487962_12711</name>
</gene>
<keyword evidence="7" id="KW-1185">Reference proteome</keyword>
<feature type="domain" description="Pyrimidine nucleoside phosphorylase C-terminal" evidence="5">
    <location>
        <begin position="431"/>
        <end position="498"/>
    </location>
</feature>
<dbReference type="Gene3D" id="3.90.1170.30">
    <property type="entry name" value="Pyrimidine nucleoside phosphorylase-like, C-terminal domain"/>
    <property type="match status" value="1"/>
</dbReference>
<dbReference type="InterPro" id="IPR017872">
    <property type="entry name" value="Pyrmidine_PPase_CS"/>
</dbReference>
<dbReference type="InterPro" id="IPR013466">
    <property type="entry name" value="Thymidine/AMP_Pase"/>
</dbReference>
<dbReference type="GO" id="GO:0009032">
    <property type="term" value="F:thymidine phosphorylase activity"/>
    <property type="evidence" value="ECO:0007669"/>
    <property type="project" value="UniProtKB-UniRule"/>
</dbReference>
<evidence type="ECO:0000256" key="2">
    <source>
        <dbReference type="ARBA" id="ARBA00022679"/>
    </source>
</evidence>
<dbReference type="EMBL" id="FOHZ01000027">
    <property type="protein sequence ID" value="SET81722.1"/>
    <property type="molecule type" value="Genomic_DNA"/>
</dbReference>
<accession>A0A1I0HD35</accession>
<dbReference type="GO" id="GO:0006213">
    <property type="term" value="P:pyrimidine nucleoside metabolic process"/>
    <property type="evidence" value="ECO:0007669"/>
    <property type="project" value="InterPro"/>
</dbReference>
<keyword evidence="2 4" id="KW-0808">Transferase</keyword>
<dbReference type="GO" id="GO:0004645">
    <property type="term" value="F:1,4-alpha-oligoglucan phosphorylase activity"/>
    <property type="evidence" value="ECO:0007669"/>
    <property type="project" value="InterPro"/>
</dbReference>
<dbReference type="InterPro" id="IPR036320">
    <property type="entry name" value="Glycosyl_Trfase_fam3_N_dom_sf"/>
</dbReference>
<dbReference type="InterPro" id="IPR035902">
    <property type="entry name" value="Nuc_phospho_transferase"/>
</dbReference>
<comment type="catalytic activity">
    <reaction evidence="3 4">
        <text>thymidine + phosphate = 2-deoxy-alpha-D-ribose 1-phosphate + thymine</text>
        <dbReference type="Rhea" id="RHEA:16037"/>
        <dbReference type="ChEBI" id="CHEBI:17748"/>
        <dbReference type="ChEBI" id="CHEBI:17821"/>
        <dbReference type="ChEBI" id="CHEBI:43474"/>
        <dbReference type="ChEBI" id="CHEBI:57259"/>
        <dbReference type="EC" id="2.4.2.4"/>
    </reaction>
</comment>
<dbReference type="PROSITE" id="PS00647">
    <property type="entry name" value="THYMID_PHOSPHORYLASE"/>
    <property type="match status" value="1"/>
</dbReference>
<proteinExistence type="inferred from homology"/>
<dbReference type="NCBIfam" id="TIGR02645">
    <property type="entry name" value="ARCH_P_rylase"/>
    <property type="match status" value="1"/>
</dbReference>
<sequence>MAGSSGQLRVFKMGINTHQEPVVYMRDDCDVCLSEGFSASSRVGISSQGRSIIATLNISSDETVPKGYAGLSDIAIERLGVAQSDLVSVHHAPYIESLSLVRRKVFGHSLLPAEMARIVSDISAHKYSDVEIACFLSACAGGRLGFDEIVALTQAMVNCGQQLDWPGVDRVFDKHCVGGLPGNRTTPLVVSIVSAAGLVMPKTSSRAITSPAGTADTMEALTNVRLGLNEIRRVVRETGACLAWGGAMNLSPADDLLIRIERALDLDGEGQLVASVLSKKIAAGSTHAVIDIPVGETAKVRTPGDADRLASLFTSVGAACGLKVRCIATDGSKPVGAGIGPTEEARDVLAVLQGKRGAPEDLRSRAILLAGHLFDLADGLGVKEGMIKAERLLQDGSAWEQFKRITKAQGGLKSLGEARFRRPVLCSESGTIVSIDNRRLARVAKLAGAPASSTAGLRLLATVGDRVTKGEPLYELLSDSPGQQDYALAFNDMGPAIFTVKREE</sequence>